<dbReference type="FunFam" id="3.40.50.720:FF:000084">
    <property type="entry name" value="Short-chain dehydrogenase reductase"/>
    <property type="match status" value="1"/>
</dbReference>
<accession>A0AAQ3WIT0</accession>
<dbReference type="AlphaFoldDB" id="A0AAQ3WIT0"/>
<organism evidence="2 3">
    <name type="scientific">Paspalum notatum var. saurae</name>
    <dbReference type="NCBI Taxonomy" id="547442"/>
    <lineage>
        <taxon>Eukaryota</taxon>
        <taxon>Viridiplantae</taxon>
        <taxon>Streptophyta</taxon>
        <taxon>Embryophyta</taxon>
        <taxon>Tracheophyta</taxon>
        <taxon>Spermatophyta</taxon>
        <taxon>Magnoliopsida</taxon>
        <taxon>Liliopsida</taxon>
        <taxon>Poales</taxon>
        <taxon>Poaceae</taxon>
        <taxon>PACMAD clade</taxon>
        <taxon>Panicoideae</taxon>
        <taxon>Andropogonodae</taxon>
        <taxon>Paspaleae</taxon>
        <taxon>Paspalinae</taxon>
        <taxon>Paspalum</taxon>
    </lineage>
</organism>
<proteinExistence type="inferred from homology"/>
<dbReference type="Pfam" id="PF13561">
    <property type="entry name" value="adh_short_C2"/>
    <property type="match status" value="1"/>
</dbReference>
<evidence type="ECO:0008006" key="4">
    <source>
        <dbReference type="Google" id="ProtNLM"/>
    </source>
</evidence>
<comment type="similarity">
    <text evidence="1">Belongs to the short-chain dehydrogenases/reductases (SDR) family.</text>
</comment>
<dbReference type="PANTHER" id="PTHR43943">
    <property type="entry name" value="DEHYDROGENASE/REDUCTASE (SDR FAMILY) MEMBER 4"/>
    <property type="match status" value="1"/>
</dbReference>
<dbReference type="EMBL" id="CP144747">
    <property type="protein sequence ID" value="WVZ62938.1"/>
    <property type="molecule type" value="Genomic_DNA"/>
</dbReference>
<gene>
    <name evidence="2" type="ORF">U9M48_012627</name>
</gene>
<evidence type="ECO:0000313" key="2">
    <source>
        <dbReference type="EMBL" id="WVZ62938.1"/>
    </source>
</evidence>
<dbReference type="PRINTS" id="PR00081">
    <property type="entry name" value="GDHRDH"/>
</dbReference>
<reference evidence="2 3" key="1">
    <citation type="submission" date="2024-02" db="EMBL/GenBank/DDBJ databases">
        <title>High-quality chromosome-scale genome assembly of Pensacola bahiagrass (Paspalum notatum Flugge var. saurae).</title>
        <authorList>
            <person name="Vega J.M."/>
            <person name="Podio M."/>
            <person name="Orjuela J."/>
            <person name="Siena L.A."/>
            <person name="Pessino S.C."/>
            <person name="Combes M.C."/>
            <person name="Mariac C."/>
            <person name="Albertini E."/>
            <person name="Pupilli F."/>
            <person name="Ortiz J.P.A."/>
            <person name="Leblanc O."/>
        </authorList>
    </citation>
    <scope>NUCLEOTIDE SEQUENCE [LARGE SCALE GENOMIC DNA]</scope>
    <source>
        <strain evidence="2">R1</strain>
        <tissue evidence="2">Leaf</tissue>
    </source>
</reference>
<dbReference type="PANTHER" id="PTHR43943:SF2">
    <property type="entry name" value="DEHYDROGENASE_REDUCTASE 4"/>
    <property type="match status" value="1"/>
</dbReference>
<dbReference type="NCBIfam" id="NF005559">
    <property type="entry name" value="PRK07231.1"/>
    <property type="match status" value="1"/>
</dbReference>
<evidence type="ECO:0000256" key="1">
    <source>
        <dbReference type="ARBA" id="ARBA00006484"/>
    </source>
</evidence>
<sequence>MHCPCLASIDTSLSSLYKLKQISAPVWATAYLAAPGRRREPERITTSKLGRHGEEMEVKCRRLEGKVAVVTASTQGIGLAIAERLGLEGAAVVISSRKQKNVDEAVEGLKAKGITAVGAVCHVSDAQQRKNLIDTVVKNFGHIDILVSNAAANPSVDGILEMKESVLDKLWDINVKASILLLQDAAPHLRKGSSVIIVSSIAGYNPEKGLAMYGVTKTALFGLTKALAGEMGPDTRVNCIAPGFVPTRFASFLTTNETIRKELVDRTTLKRLGSVEDMAAAAAFLASDDASFITAETIVVAGGTQSRL</sequence>
<dbReference type="PRINTS" id="PR00080">
    <property type="entry name" value="SDRFAMILY"/>
</dbReference>
<dbReference type="SUPFAM" id="SSF51735">
    <property type="entry name" value="NAD(P)-binding Rossmann-fold domains"/>
    <property type="match status" value="1"/>
</dbReference>
<dbReference type="Gene3D" id="3.40.50.720">
    <property type="entry name" value="NAD(P)-binding Rossmann-like Domain"/>
    <property type="match status" value="1"/>
</dbReference>
<evidence type="ECO:0000313" key="3">
    <source>
        <dbReference type="Proteomes" id="UP001341281"/>
    </source>
</evidence>
<dbReference type="InterPro" id="IPR036291">
    <property type="entry name" value="NAD(P)-bd_dom_sf"/>
</dbReference>
<dbReference type="PROSITE" id="PS00061">
    <property type="entry name" value="ADH_SHORT"/>
    <property type="match status" value="1"/>
</dbReference>
<keyword evidence="3" id="KW-1185">Reference proteome</keyword>
<dbReference type="Proteomes" id="UP001341281">
    <property type="component" value="Chromosome 03"/>
</dbReference>
<name>A0AAQ3WIT0_PASNO</name>
<dbReference type="InterPro" id="IPR002347">
    <property type="entry name" value="SDR_fam"/>
</dbReference>
<protein>
    <recommendedName>
        <fullName evidence="4">Tropinone reductase-like 3</fullName>
    </recommendedName>
</protein>
<dbReference type="InterPro" id="IPR020904">
    <property type="entry name" value="Sc_DH/Rdtase_CS"/>
</dbReference>